<evidence type="ECO:0000256" key="4">
    <source>
        <dbReference type="ARBA" id="ARBA00023136"/>
    </source>
</evidence>
<comment type="subcellular location">
    <subcellularLocation>
        <location evidence="1">Membrane</location>
        <topology evidence="1">Multi-pass membrane protein</topology>
    </subcellularLocation>
</comment>
<keyword evidence="3 5" id="KW-1133">Transmembrane helix</keyword>
<dbReference type="Gene3D" id="3.30.750.24">
    <property type="entry name" value="STAS domain"/>
    <property type="match status" value="1"/>
</dbReference>
<keyword evidence="4 5" id="KW-0472">Membrane</keyword>
<feature type="transmembrane region" description="Helical" evidence="5">
    <location>
        <begin position="104"/>
        <end position="125"/>
    </location>
</feature>
<feature type="transmembrane region" description="Helical" evidence="5">
    <location>
        <begin position="32"/>
        <end position="54"/>
    </location>
</feature>
<dbReference type="InterPro" id="IPR001902">
    <property type="entry name" value="SLC26A/SulP_fam"/>
</dbReference>
<dbReference type="Pfam" id="PF00916">
    <property type="entry name" value="Sulfate_transp"/>
    <property type="match status" value="1"/>
</dbReference>
<evidence type="ECO:0000259" key="6">
    <source>
        <dbReference type="PROSITE" id="PS50801"/>
    </source>
</evidence>
<name>A0A3B1C070_9ZZZZ</name>
<feature type="transmembrane region" description="Helical" evidence="5">
    <location>
        <begin position="331"/>
        <end position="352"/>
    </location>
</feature>
<dbReference type="PROSITE" id="PS50801">
    <property type="entry name" value="STAS"/>
    <property type="match status" value="1"/>
</dbReference>
<gene>
    <name evidence="7" type="ORF">MNBD_NITROSPINAE04-1740</name>
</gene>
<dbReference type="SUPFAM" id="SSF52091">
    <property type="entry name" value="SpoIIaa-like"/>
    <property type="match status" value="1"/>
</dbReference>
<dbReference type="Pfam" id="PF01740">
    <property type="entry name" value="STAS"/>
    <property type="match status" value="1"/>
</dbReference>
<evidence type="ECO:0000256" key="1">
    <source>
        <dbReference type="ARBA" id="ARBA00004141"/>
    </source>
</evidence>
<evidence type="ECO:0000313" key="7">
    <source>
        <dbReference type="EMBL" id="VAX23956.1"/>
    </source>
</evidence>
<dbReference type="PANTHER" id="PTHR11814">
    <property type="entry name" value="SULFATE TRANSPORTER"/>
    <property type="match status" value="1"/>
</dbReference>
<proteinExistence type="predicted"/>
<accession>A0A3B1C070</accession>
<dbReference type="InterPro" id="IPR036513">
    <property type="entry name" value="STAS_dom_sf"/>
</dbReference>
<dbReference type="GO" id="GO:0055085">
    <property type="term" value="P:transmembrane transport"/>
    <property type="evidence" value="ECO:0007669"/>
    <property type="project" value="InterPro"/>
</dbReference>
<feature type="transmembrane region" description="Helical" evidence="5">
    <location>
        <begin position="358"/>
        <end position="376"/>
    </location>
</feature>
<dbReference type="AlphaFoldDB" id="A0A3B1C070"/>
<feature type="transmembrane region" description="Helical" evidence="5">
    <location>
        <begin position="130"/>
        <end position="151"/>
    </location>
</feature>
<feature type="transmembrane region" description="Helical" evidence="5">
    <location>
        <begin position="183"/>
        <end position="201"/>
    </location>
</feature>
<dbReference type="CDD" id="cd07042">
    <property type="entry name" value="STAS_SulP_like_sulfate_transporter"/>
    <property type="match status" value="1"/>
</dbReference>
<feature type="domain" description="STAS" evidence="6">
    <location>
        <begin position="442"/>
        <end position="556"/>
    </location>
</feature>
<feature type="transmembrane region" description="Helical" evidence="5">
    <location>
        <begin position="257"/>
        <end position="277"/>
    </location>
</feature>
<feature type="transmembrane region" description="Helical" evidence="5">
    <location>
        <begin position="208"/>
        <end position="226"/>
    </location>
</feature>
<dbReference type="NCBIfam" id="TIGR00815">
    <property type="entry name" value="sulP"/>
    <property type="match status" value="1"/>
</dbReference>
<evidence type="ECO:0000256" key="5">
    <source>
        <dbReference type="SAM" id="Phobius"/>
    </source>
</evidence>
<organism evidence="7">
    <name type="scientific">hydrothermal vent metagenome</name>
    <dbReference type="NCBI Taxonomy" id="652676"/>
    <lineage>
        <taxon>unclassified sequences</taxon>
        <taxon>metagenomes</taxon>
        <taxon>ecological metagenomes</taxon>
    </lineage>
</organism>
<protein>
    <submittedName>
        <fullName evidence="7">Sulfate permease</fullName>
    </submittedName>
</protein>
<feature type="transmembrane region" description="Helical" evidence="5">
    <location>
        <begin position="388"/>
        <end position="418"/>
    </location>
</feature>
<dbReference type="EMBL" id="UOGA01000257">
    <property type="protein sequence ID" value="VAX23956.1"/>
    <property type="molecule type" value="Genomic_DNA"/>
</dbReference>
<dbReference type="InterPro" id="IPR002645">
    <property type="entry name" value="STAS_dom"/>
</dbReference>
<evidence type="ECO:0000256" key="2">
    <source>
        <dbReference type="ARBA" id="ARBA00022692"/>
    </source>
</evidence>
<keyword evidence="2 5" id="KW-0812">Transmembrane</keyword>
<reference evidence="7" key="1">
    <citation type="submission" date="2018-06" db="EMBL/GenBank/DDBJ databases">
        <authorList>
            <person name="Zhirakovskaya E."/>
        </authorList>
    </citation>
    <scope>NUCLEOTIDE SEQUENCE</scope>
</reference>
<dbReference type="InterPro" id="IPR011547">
    <property type="entry name" value="SLC26A/SulP_dom"/>
</dbReference>
<evidence type="ECO:0000256" key="3">
    <source>
        <dbReference type="ARBA" id="ARBA00022989"/>
    </source>
</evidence>
<dbReference type="GO" id="GO:0016020">
    <property type="term" value="C:membrane"/>
    <property type="evidence" value="ECO:0007669"/>
    <property type="project" value="UniProtKB-SubCell"/>
</dbReference>
<sequence>MMENKYLIKLLPFLSWLPLVNRSTLKSDLVAGITNAFIVLPQGVAFAMIAGLPPEYGLYSAIIPPMIAALFGSSLHLISGPTTAISIVLFSTISPYAEPGSGEFIELALTLTFITGLIQFSLGVFRFGTIVNFISHTVVVGFTTGAAMLIATSQIKHCLGVDIPAGESFLHTWIDIFLKLPETNFYVLLVASVTLIVVVGMKIYNPKWPGMLAAMIVAGFIAYFLGAEEHAIRVVGSLPSHLPPFSMPDFDAKTIKILAPGSLAIAMLGLIEAVSIARSIAIKSKQRIDGNQEFVGQGVANIFGSFFSCYASSGSFTRSGINYAAGAKTPVAAIFAAISLAAILFIVAPLAAYLPIPAMGGIVLVVAYNLIDFHHIKSILRSGGHETSVLVVTFLATLFLELEFAIYAGVILSLMLYLHNTSKPRIVSRIPDIESSNRSFITNTDLPECPQFKIIRIDNSIYFGSVNRVQQYFEHLRSKSSNQKYVLVVCSGINFIDIAGAEMLANEAKEWRERGGGLYLYGMKHKVRSLLKKGGYLDVIGEGNIFSSKSAAIGAIYAKLDKDICRTCPETIFTECKLTPKTSGATKNDGKLSIPA</sequence>